<reference evidence="12" key="1">
    <citation type="submission" date="2017-05" db="UniProtKB">
        <authorList>
            <consortium name="EnsemblMetazoa"/>
        </authorList>
    </citation>
    <scope>IDENTIFICATION</scope>
</reference>
<dbReference type="PRINTS" id="PR00237">
    <property type="entry name" value="GPCRRHODOPSN"/>
</dbReference>
<evidence type="ECO:0000256" key="3">
    <source>
        <dbReference type="ARBA" id="ARBA00022692"/>
    </source>
</evidence>
<feature type="transmembrane region" description="Helical" evidence="10">
    <location>
        <begin position="91"/>
        <end position="113"/>
    </location>
</feature>
<sequence>MNVTEVPGFQKGLFVFFWLISIGLNTLCSALLMIAVHKRKSWANILLLSIALTGIAAVLLGMPLSIVSLFINDLLIDEGALCQYQVIVFNWYILMSFFLVVFISIDQYLAVLYPFMYNTKILRHPKRSLKIIRILLFFVTSGTLSYSIIGSFLSTIAVMTPSNICYYDFLAVDTPSKIFFIVNTIAMGLMILVILTCTILLAIKMYRMFLKAEDPKDTFQVQKANFGHFLLVIIIVFMAAASLFLVVHILYVAGYSVSVYLHYLSLCLVLSNSLLFPLIFILIRASVRQILKEIWKKLLYCREDKETTGKRQDKAVQLKQLKKSY</sequence>
<keyword evidence="5" id="KW-0297">G-protein coupled receptor</keyword>
<dbReference type="SUPFAM" id="SSF81321">
    <property type="entry name" value="Family A G protein-coupled receptor-like"/>
    <property type="match status" value="1"/>
</dbReference>
<dbReference type="InParanoid" id="A0A1X7UJH0"/>
<keyword evidence="2" id="KW-1003">Cell membrane</keyword>
<evidence type="ECO:0000256" key="2">
    <source>
        <dbReference type="ARBA" id="ARBA00022475"/>
    </source>
</evidence>
<organism evidence="12">
    <name type="scientific">Amphimedon queenslandica</name>
    <name type="common">Sponge</name>
    <dbReference type="NCBI Taxonomy" id="400682"/>
    <lineage>
        <taxon>Eukaryota</taxon>
        <taxon>Metazoa</taxon>
        <taxon>Porifera</taxon>
        <taxon>Demospongiae</taxon>
        <taxon>Heteroscleromorpha</taxon>
        <taxon>Haplosclerida</taxon>
        <taxon>Niphatidae</taxon>
        <taxon>Amphimedon</taxon>
    </lineage>
</organism>
<keyword evidence="9" id="KW-0807">Transducer</keyword>
<evidence type="ECO:0000256" key="9">
    <source>
        <dbReference type="ARBA" id="ARBA00023224"/>
    </source>
</evidence>
<dbReference type="GO" id="GO:0007189">
    <property type="term" value="P:adenylate cyclase-activating G protein-coupled receptor signaling pathway"/>
    <property type="evidence" value="ECO:0007669"/>
    <property type="project" value="TreeGrafter"/>
</dbReference>
<evidence type="ECO:0000256" key="7">
    <source>
        <dbReference type="ARBA" id="ARBA00023170"/>
    </source>
</evidence>
<keyword evidence="8" id="KW-0325">Glycoprotein</keyword>
<feature type="domain" description="G-protein coupled receptors family 1 profile" evidence="11">
    <location>
        <begin position="24"/>
        <end position="280"/>
    </location>
</feature>
<dbReference type="OMA" id="VNTIAMG"/>
<evidence type="ECO:0000256" key="1">
    <source>
        <dbReference type="ARBA" id="ARBA00004651"/>
    </source>
</evidence>
<evidence type="ECO:0000256" key="6">
    <source>
        <dbReference type="ARBA" id="ARBA00023136"/>
    </source>
</evidence>
<keyword evidence="6 10" id="KW-0472">Membrane</keyword>
<evidence type="ECO:0000256" key="10">
    <source>
        <dbReference type="SAM" id="Phobius"/>
    </source>
</evidence>
<evidence type="ECO:0000256" key="4">
    <source>
        <dbReference type="ARBA" id="ARBA00022989"/>
    </source>
</evidence>
<feature type="transmembrane region" description="Helical" evidence="10">
    <location>
        <begin position="12"/>
        <end position="34"/>
    </location>
</feature>
<feature type="transmembrane region" description="Helical" evidence="10">
    <location>
        <begin position="134"/>
        <end position="158"/>
    </location>
</feature>
<dbReference type="Pfam" id="PF00001">
    <property type="entry name" value="7tm_1"/>
    <property type="match status" value="1"/>
</dbReference>
<dbReference type="Gene3D" id="1.20.1070.10">
    <property type="entry name" value="Rhodopsin 7-helix transmembrane proteins"/>
    <property type="match status" value="1"/>
</dbReference>
<keyword evidence="3 10" id="KW-0812">Transmembrane</keyword>
<dbReference type="EnsemblMetazoa" id="Aqu2.1.27628_001">
    <property type="protein sequence ID" value="Aqu2.1.27628_001"/>
    <property type="gene ID" value="Aqu2.1.27628"/>
</dbReference>
<evidence type="ECO:0000256" key="8">
    <source>
        <dbReference type="ARBA" id="ARBA00023180"/>
    </source>
</evidence>
<accession>A0A1X7UJH0</accession>
<dbReference type="InterPro" id="IPR000276">
    <property type="entry name" value="GPCR_Rhodpsn"/>
</dbReference>
<feature type="transmembrane region" description="Helical" evidence="10">
    <location>
        <begin position="178"/>
        <end position="203"/>
    </location>
</feature>
<feature type="transmembrane region" description="Helical" evidence="10">
    <location>
        <begin position="263"/>
        <end position="287"/>
    </location>
</feature>
<dbReference type="GO" id="GO:0005886">
    <property type="term" value="C:plasma membrane"/>
    <property type="evidence" value="ECO:0007669"/>
    <property type="project" value="UniProtKB-SubCell"/>
</dbReference>
<name>A0A1X7UJH0_AMPQE</name>
<dbReference type="GO" id="GO:0004930">
    <property type="term" value="F:G protein-coupled receptor activity"/>
    <property type="evidence" value="ECO:0007669"/>
    <property type="project" value="UniProtKB-KW"/>
</dbReference>
<keyword evidence="4 10" id="KW-1133">Transmembrane helix</keyword>
<dbReference type="PROSITE" id="PS50262">
    <property type="entry name" value="G_PROTEIN_RECEP_F1_2"/>
    <property type="match status" value="1"/>
</dbReference>
<dbReference type="CDD" id="cd00637">
    <property type="entry name" value="7tm_classA_rhodopsin-like"/>
    <property type="match status" value="1"/>
</dbReference>
<keyword evidence="7" id="KW-0675">Receptor</keyword>
<feature type="transmembrane region" description="Helical" evidence="10">
    <location>
        <begin position="46"/>
        <end position="71"/>
    </location>
</feature>
<proteinExistence type="predicted"/>
<dbReference type="PANTHER" id="PTHR11866:SF16">
    <property type="entry name" value="PROSTAGLANDIN E2 RECEPTOR EP4 SUBTYPE-LIKE PROTEIN"/>
    <property type="match status" value="1"/>
</dbReference>
<dbReference type="InterPro" id="IPR017452">
    <property type="entry name" value="GPCR_Rhodpsn_7TM"/>
</dbReference>
<protein>
    <recommendedName>
        <fullName evidence="11">G-protein coupled receptors family 1 profile domain-containing protein</fullName>
    </recommendedName>
</protein>
<evidence type="ECO:0000313" key="12">
    <source>
        <dbReference type="EnsemblMetazoa" id="Aqu2.1.27628_001"/>
    </source>
</evidence>
<comment type="subcellular location">
    <subcellularLocation>
        <location evidence="1">Cell membrane</location>
        <topology evidence="1">Multi-pass membrane protein</topology>
    </subcellularLocation>
</comment>
<dbReference type="PANTHER" id="PTHR11866">
    <property type="entry name" value="G-PROTEIN COUPLED RECEPTOR FAMILY 1 MEMBER"/>
    <property type="match status" value="1"/>
</dbReference>
<dbReference type="InterPro" id="IPR008365">
    <property type="entry name" value="Prostanoid_rcpt"/>
</dbReference>
<evidence type="ECO:0000256" key="5">
    <source>
        <dbReference type="ARBA" id="ARBA00023040"/>
    </source>
</evidence>
<evidence type="ECO:0000259" key="11">
    <source>
        <dbReference type="PROSITE" id="PS50262"/>
    </source>
</evidence>
<dbReference type="AlphaFoldDB" id="A0A1X7UJH0"/>
<dbReference type="GO" id="GO:0007204">
    <property type="term" value="P:positive regulation of cytosolic calcium ion concentration"/>
    <property type="evidence" value="ECO:0007669"/>
    <property type="project" value="TreeGrafter"/>
</dbReference>
<feature type="transmembrane region" description="Helical" evidence="10">
    <location>
        <begin position="224"/>
        <end position="251"/>
    </location>
</feature>